<dbReference type="InterPro" id="IPR001466">
    <property type="entry name" value="Beta-lactam-related"/>
</dbReference>
<evidence type="ECO:0000313" key="5">
    <source>
        <dbReference type="Proteomes" id="UP000605259"/>
    </source>
</evidence>
<evidence type="ECO:0000313" key="4">
    <source>
        <dbReference type="EMBL" id="GGE62334.1"/>
    </source>
</evidence>
<feature type="domain" description="Beta-lactamase-related" evidence="3">
    <location>
        <begin position="22"/>
        <end position="310"/>
    </location>
</feature>
<protein>
    <recommendedName>
        <fullName evidence="3">Beta-lactamase-related domain-containing protein</fullName>
    </recommendedName>
</protein>
<evidence type="ECO:0000256" key="2">
    <source>
        <dbReference type="ARBA" id="ARBA00023136"/>
    </source>
</evidence>
<keyword evidence="5" id="KW-1185">Reference proteome</keyword>
<dbReference type="SUPFAM" id="SSF56601">
    <property type="entry name" value="beta-lactamase/transpeptidase-like"/>
    <property type="match status" value="1"/>
</dbReference>
<dbReference type="PANTHER" id="PTHR46825">
    <property type="entry name" value="D-ALANYL-D-ALANINE-CARBOXYPEPTIDASE/ENDOPEPTIDASE AMPH"/>
    <property type="match status" value="1"/>
</dbReference>
<dbReference type="Proteomes" id="UP000605259">
    <property type="component" value="Unassembled WGS sequence"/>
</dbReference>
<organism evidence="4 5">
    <name type="scientific">Priestia taiwanensis</name>
    <dbReference type="NCBI Taxonomy" id="1347902"/>
    <lineage>
        <taxon>Bacteria</taxon>
        <taxon>Bacillati</taxon>
        <taxon>Bacillota</taxon>
        <taxon>Bacilli</taxon>
        <taxon>Bacillales</taxon>
        <taxon>Bacillaceae</taxon>
        <taxon>Priestia</taxon>
    </lineage>
</organism>
<dbReference type="InterPro" id="IPR012338">
    <property type="entry name" value="Beta-lactam/transpept-like"/>
</dbReference>
<gene>
    <name evidence="4" type="ORF">GCM10007140_10780</name>
</gene>
<keyword evidence="2" id="KW-0472">Membrane</keyword>
<evidence type="ECO:0000256" key="1">
    <source>
        <dbReference type="ARBA" id="ARBA00004370"/>
    </source>
</evidence>
<dbReference type="InterPro" id="IPR050491">
    <property type="entry name" value="AmpC-like"/>
</dbReference>
<dbReference type="Gene3D" id="3.40.710.10">
    <property type="entry name" value="DD-peptidase/beta-lactamase superfamily"/>
    <property type="match status" value="1"/>
</dbReference>
<dbReference type="GO" id="GO:0016020">
    <property type="term" value="C:membrane"/>
    <property type="evidence" value="ECO:0007669"/>
    <property type="project" value="UniProtKB-SubCell"/>
</dbReference>
<comment type="caution">
    <text evidence="4">The sequence shown here is derived from an EMBL/GenBank/DDBJ whole genome shotgun (WGS) entry which is preliminary data.</text>
</comment>
<accession>A0A917EPF6</accession>
<evidence type="ECO:0000259" key="3">
    <source>
        <dbReference type="Pfam" id="PF00144"/>
    </source>
</evidence>
<dbReference type="RefSeq" id="WP_229722151.1">
    <property type="nucleotide sequence ID" value="NZ_BMFK01000001.1"/>
</dbReference>
<dbReference type="EMBL" id="BMFK01000001">
    <property type="protein sequence ID" value="GGE62334.1"/>
    <property type="molecule type" value="Genomic_DNA"/>
</dbReference>
<dbReference type="Pfam" id="PF00144">
    <property type="entry name" value="Beta-lactamase"/>
    <property type="match status" value="1"/>
</dbReference>
<proteinExistence type="predicted"/>
<comment type="subcellular location">
    <subcellularLocation>
        <location evidence="1">Membrane</location>
    </subcellularLocation>
</comment>
<dbReference type="PANTHER" id="PTHR46825:SF11">
    <property type="entry name" value="PENICILLIN-BINDING PROTEIN 4"/>
    <property type="match status" value="1"/>
</dbReference>
<reference evidence="4" key="2">
    <citation type="submission" date="2020-09" db="EMBL/GenBank/DDBJ databases">
        <authorList>
            <person name="Sun Q."/>
            <person name="Zhou Y."/>
        </authorList>
    </citation>
    <scope>NUCLEOTIDE SEQUENCE</scope>
    <source>
        <strain evidence="4">CGMCC 1.12698</strain>
    </source>
</reference>
<dbReference type="AlphaFoldDB" id="A0A917EPF6"/>
<name>A0A917EPF6_9BACI</name>
<sequence length="434" mass="49176">MKLGERINNWIDSYDRNSYLKGSILVASNEMLLVNKGFGMANIEYNVPNEPTTKYRIGSISKSFTAMAIFQLHEKGKLHIDDYIAQYLPHYPNGHQITIYHCLTHSSGIPNYTGFPDFWSYTMRLPLSLPQLIETFKDRGVEFAPGSKFAYSNSGYALLTSIIEVVSGRTYPEYIQENICEPLGMKNTGCDNGKKIIPNLAAGYSFWEEMIYPAHADLSFPLGAYGLYSTTEDLFIWDYALKTSHLLSKDLTEKMLTPSLTPYASGWMVSKVLGRKCMYHWGDISGFSSIFLRFVSEQLTIIFLSNVNMTPAMPLMKDLAKVIFGEDVMLPAPLVPVPSTKKIESITGKYVLQEDETKVLEISLQPEGLYLTLSKKYGELYKFQLILTNEELTRTIFSTEMIHEQLIFHYTLSGGIESIEYLDCDGGSFTLRKI</sequence>
<reference evidence="4" key="1">
    <citation type="journal article" date="2014" name="Int. J. Syst. Evol. Microbiol.">
        <title>Complete genome sequence of Corynebacterium casei LMG S-19264T (=DSM 44701T), isolated from a smear-ripened cheese.</title>
        <authorList>
            <consortium name="US DOE Joint Genome Institute (JGI-PGF)"/>
            <person name="Walter F."/>
            <person name="Albersmeier A."/>
            <person name="Kalinowski J."/>
            <person name="Ruckert C."/>
        </authorList>
    </citation>
    <scope>NUCLEOTIDE SEQUENCE</scope>
    <source>
        <strain evidence="4">CGMCC 1.12698</strain>
    </source>
</reference>